<evidence type="ECO:0000313" key="2">
    <source>
        <dbReference type="Proteomes" id="UP001187192"/>
    </source>
</evidence>
<reference evidence="1" key="1">
    <citation type="submission" date="2023-07" db="EMBL/GenBank/DDBJ databases">
        <title>draft genome sequence of fig (Ficus carica).</title>
        <authorList>
            <person name="Takahashi T."/>
            <person name="Nishimura K."/>
        </authorList>
    </citation>
    <scope>NUCLEOTIDE SEQUENCE</scope>
</reference>
<dbReference type="EMBL" id="BTGU01015208">
    <property type="protein sequence ID" value="GMN71397.1"/>
    <property type="molecule type" value="Genomic_DNA"/>
</dbReference>
<protein>
    <submittedName>
        <fullName evidence="1">Uncharacterized protein</fullName>
    </submittedName>
</protein>
<evidence type="ECO:0000313" key="1">
    <source>
        <dbReference type="EMBL" id="GMN71397.1"/>
    </source>
</evidence>
<accession>A0AA88EAZ1</accession>
<gene>
    <name evidence="1" type="ORF">TIFTF001_054609</name>
</gene>
<comment type="caution">
    <text evidence="1">The sequence shown here is derived from an EMBL/GenBank/DDBJ whole genome shotgun (WGS) entry which is preliminary data.</text>
</comment>
<organism evidence="1 2">
    <name type="scientific">Ficus carica</name>
    <name type="common">Common fig</name>
    <dbReference type="NCBI Taxonomy" id="3494"/>
    <lineage>
        <taxon>Eukaryota</taxon>
        <taxon>Viridiplantae</taxon>
        <taxon>Streptophyta</taxon>
        <taxon>Embryophyta</taxon>
        <taxon>Tracheophyta</taxon>
        <taxon>Spermatophyta</taxon>
        <taxon>Magnoliopsida</taxon>
        <taxon>eudicotyledons</taxon>
        <taxon>Gunneridae</taxon>
        <taxon>Pentapetalae</taxon>
        <taxon>rosids</taxon>
        <taxon>fabids</taxon>
        <taxon>Rosales</taxon>
        <taxon>Moraceae</taxon>
        <taxon>Ficeae</taxon>
        <taxon>Ficus</taxon>
    </lineage>
</organism>
<keyword evidence="2" id="KW-1185">Reference proteome</keyword>
<name>A0AA88EAZ1_FICCA</name>
<dbReference type="Proteomes" id="UP001187192">
    <property type="component" value="Unassembled WGS sequence"/>
</dbReference>
<proteinExistence type="predicted"/>
<dbReference type="AlphaFoldDB" id="A0AA88EAZ1"/>
<sequence>MGCQMTIFLNSDTGAVVFFSGDIGQLGLGVIFGF</sequence>